<dbReference type="KEGG" id="dtm:BJL86_2757"/>
<sequence length="812" mass="91798">MNSYLPSAGLNRTTHGVNLRSHLEVPEIDRSMHPVDPWRWSETSPKAGPLGVSETVFAVGNGFLGLRGNPDEGRDSAQHGTFVNGFHETWQIEHAEDAFGLARDGQTIVNAPDSKTIRIYVDDEPLRLQVADLEDYDRSIDFREGILRRSVNWRTPSGKMVQINSTRMVSMEEKHLVVYTYEVVLPEDSAPVVISSQLLNRQDGEDEYHLASQAGGEFDPRKAEAFSHRVLEPRLRRSEGEHQILGYRCANSGMTIAVATDHQLITDNDYELRTFIDDDSAKSVYHVHAKPGRVIRLVKMASYHTSVGTPVRELGYRCSRTLRRAREAGVEALEQYQRDWFEDFWARSDVEVEGAPETQQAIRWNLFQLAQVSARAEQNGIAAKGVTGSGYNGHYFWDTETYVLPFLTYTSPQAARNALRFRYSLLQEARDRAKELSVEGALYPWRTINGRESSAYYEAGTAQYHINADIAHALVKYTLATGDLRFMAREGVDVLVETARMWVSLGFFNSRSEFHIHGVTGPDEYTTVVDNNLFTNVMARANLHAAVTVVLEMARRVPDEYETMVHRLGLREHEIDDWQRAAEQMFIAYDDKLEVHPQDEHFLDKEVWDKDIDNPHRPLLLHYHPLVIYRHQVLKQADVVLALFLRGEDFTHAEKRADFEYYDPLTTGDSTLSAVVQSIIAAEIGYAKEAFEHFSKALVVDLADVHGNAADGVHIASTGGVWSALVCGFGGMRDPGGDITFDPRLPEEWDKLTYRLTIRGQRVRVEVTADEIAFDLEVGDRSLDIFVQGAEYTITPGERLVAPLAKPEKKTD</sequence>
<dbReference type="Pfam" id="PF03633">
    <property type="entry name" value="Glyco_hydro_65C"/>
    <property type="match status" value="1"/>
</dbReference>
<reference evidence="8 9" key="1">
    <citation type="submission" date="2016-06" db="EMBL/GenBank/DDBJ databases">
        <title>Complete genome sequence of a saline-alkali tolerant type strain Dietzia timorensis ID05-A0528T.</title>
        <authorList>
            <person name="Wu X."/>
        </authorList>
    </citation>
    <scope>NUCLEOTIDE SEQUENCE [LARGE SCALE GENOMIC DNA]</scope>
    <source>
        <strain evidence="8 9">ID05-A0528</strain>
    </source>
</reference>
<evidence type="ECO:0000259" key="5">
    <source>
        <dbReference type="Pfam" id="PF03632"/>
    </source>
</evidence>
<dbReference type="InterPro" id="IPR012341">
    <property type="entry name" value="6hp_glycosidase-like_sf"/>
</dbReference>
<dbReference type="EMBL" id="CP015961">
    <property type="protein sequence ID" value="ANI93517.1"/>
    <property type="molecule type" value="Genomic_DNA"/>
</dbReference>
<dbReference type="Gene3D" id="2.70.98.40">
    <property type="entry name" value="Glycoside hydrolase, family 65, N-terminal domain"/>
    <property type="match status" value="1"/>
</dbReference>
<dbReference type="PANTHER" id="PTHR11051">
    <property type="entry name" value="GLYCOSYL HYDROLASE-RELATED"/>
    <property type="match status" value="1"/>
</dbReference>
<organism evidence="8 9">
    <name type="scientific">Dietzia timorensis</name>
    <dbReference type="NCBI Taxonomy" id="499555"/>
    <lineage>
        <taxon>Bacteria</taxon>
        <taxon>Bacillati</taxon>
        <taxon>Actinomycetota</taxon>
        <taxon>Actinomycetes</taxon>
        <taxon>Mycobacteriales</taxon>
        <taxon>Dietziaceae</taxon>
        <taxon>Dietzia</taxon>
    </lineage>
</organism>
<dbReference type="InterPro" id="IPR008928">
    <property type="entry name" value="6-hairpin_glycosidase_sf"/>
</dbReference>
<dbReference type="Proteomes" id="UP000186104">
    <property type="component" value="Chromosome"/>
</dbReference>
<accession>A0A173LQA2</accession>
<evidence type="ECO:0000313" key="9">
    <source>
        <dbReference type="Proteomes" id="UP000186104"/>
    </source>
</evidence>
<evidence type="ECO:0000256" key="4">
    <source>
        <dbReference type="PIRSR" id="PIRSR036289-51"/>
    </source>
</evidence>
<evidence type="ECO:0000313" key="8">
    <source>
        <dbReference type="EMBL" id="ANI93517.1"/>
    </source>
</evidence>
<dbReference type="SUPFAM" id="SSF48208">
    <property type="entry name" value="Six-hairpin glycosidases"/>
    <property type="match status" value="1"/>
</dbReference>
<dbReference type="STRING" id="499555.BJL86_2757"/>
<dbReference type="PANTHER" id="PTHR11051:SF13">
    <property type="entry name" value="GLYCOSYL TRANSFERASE"/>
    <property type="match status" value="1"/>
</dbReference>
<dbReference type="GO" id="GO:0030246">
    <property type="term" value="F:carbohydrate binding"/>
    <property type="evidence" value="ECO:0007669"/>
    <property type="project" value="InterPro"/>
</dbReference>
<evidence type="ECO:0000256" key="3">
    <source>
        <dbReference type="PIRSR" id="PIRSR036289-50"/>
    </source>
</evidence>
<dbReference type="OrthoDB" id="9816160at2"/>
<evidence type="ECO:0000256" key="2">
    <source>
        <dbReference type="ARBA" id="ARBA00023295"/>
    </source>
</evidence>
<feature type="active site" description="Proton donor" evidence="3">
    <location>
        <position position="524"/>
    </location>
</feature>
<dbReference type="InterPro" id="IPR017045">
    <property type="entry name" value="Malt_Pase/Glycosyl_Hdrlase"/>
</dbReference>
<comment type="similarity">
    <text evidence="1">Belongs to the glycosyl hydrolase 65 family.</text>
</comment>
<dbReference type="PIRSF" id="PIRSF036289">
    <property type="entry name" value="Glycosyl_hydrolase_malt_phosph"/>
    <property type="match status" value="1"/>
</dbReference>
<dbReference type="AlphaFoldDB" id="A0A173LQA2"/>
<dbReference type="RefSeq" id="WP_075845036.1">
    <property type="nucleotide sequence ID" value="NZ_CP015961.1"/>
</dbReference>
<dbReference type="GO" id="GO:0004553">
    <property type="term" value="F:hydrolase activity, hydrolyzing O-glycosyl compounds"/>
    <property type="evidence" value="ECO:0007669"/>
    <property type="project" value="TreeGrafter"/>
</dbReference>
<keyword evidence="9" id="KW-1185">Reference proteome</keyword>
<name>A0A173LQA2_9ACTN</name>
<dbReference type="InterPro" id="IPR005195">
    <property type="entry name" value="Glyco_hydro_65_M"/>
</dbReference>
<evidence type="ECO:0000259" key="7">
    <source>
        <dbReference type="Pfam" id="PF03636"/>
    </source>
</evidence>
<dbReference type="InterPro" id="IPR005194">
    <property type="entry name" value="Glyco_hydro_65_C"/>
</dbReference>
<gene>
    <name evidence="8" type="ORF">BJL86_2757</name>
</gene>
<dbReference type="InterPro" id="IPR005196">
    <property type="entry name" value="Glyco_hydro_65_N"/>
</dbReference>
<dbReference type="InterPro" id="IPR037018">
    <property type="entry name" value="GH65_N"/>
</dbReference>
<dbReference type="Gene3D" id="1.50.10.10">
    <property type="match status" value="1"/>
</dbReference>
<dbReference type="InterPro" id="IPR011013">
    <property type="entry name" value="Gal_mutarotase_sf_dom"/>
</dbReference>
<evidence type="ECO:0000256" key="1">
    <source>
        <dbReference type="ARBA" id="ARBA00006768"/>
    </source>
</evidence>
<dbReference type="GO" id="GO:0016757">
    <property type="term" value="F:glycosyltransferase activity"/>
    <property type="evidence" value="ECO:0007669"/>
    <property type="project" value="UniProtKB-ARBA"/>
</dbReference>
<feature type="domain" description="Glycoside hydrolase family 65 N-terminal" evidence="7">
    <location>
        <begin position="50"/>
        <end position="306"/>
    </location>
</feature>
<evidence type="ECO:0000259" key="6">
    <source>
        <dbReference type="Pfam" id="PF03633"/>
    </source>
</evidence>
<dbReference type="Pfam" id="PF03636">
    <property type="entry name" value="Glyco_hydro_65N"/>
    <property type="match status" value="1"/>
</dbReference>
<proteinExistence type="inferred from homology"/>
<dbReference type="GO" id="GO:0005975">
    <property type="term" value="P:carbohydrate metabolic process"/>
    <property type="evidence" value="ECO:0007669"/>
    <property type="project" value="InterPro"/>
</dbReference>
<feature type="domain" description="Glycoside hydrolase family 65 C-terminal" evidence="6">
    <location>
        <begin position="732"/>
        <end position="793"/>
    </location>
</feature>
<keyword evidence="2" id="KW-0326">Glycosidase</keyword>
<keyword evidence="2" id="KW-0378">Hydrolase</keyword>
<feature type="binding site" evidence="4">
    <location>
        <begin position="635"/>
        <end position="636"/>
    </location>
    <ligand>
        <name>substrate</name>
    </ligand>
</feature>
<feature type="domain" description="Glycoside hydrolase family 65 central catalytic" evidence="5">
    <location>
        <begin position="363"/>
        <end position="722"/>
    </location>
</feature>
<dbReference type="Gene3D" id="2.60.420.10">
    <property type="entry name" value="Maltose phosphorylase, domain 3"/>
    <property type="match status" value="1"/>
</dbReference>
<dbReference type="SUPFAM" id="SSF74650">
    <property type="entry name" value="Galactose mutarotase-like"/>
    <property type="match status" value="1"/>
</dbReference>
<protein>
    <submittedName>
        <fullName evidence="8">Alpha,alpha-trehalose phosphorylase</fullName>
    </submittedName>
</protein>
<dbReference type="Pfam" id="PF03632">
    <property type="entry name" value="Glyco_hydro_65m"/>
    <property type="match status" value="1"/>
</dbReference>
<feature type="binding site" evidence="4">
    <location>
        <begin position="397"/>
        <end position="398"/>
    </location>
    <ligand>
        <name>substrate</name>
    </ligand>
</feature>